<dbReference type="EMBL" id="JAIVFP010000001">
    <property type="protein sequence ID" value="MCI4684783.1"/>
    <property type="molecule type" value="Genomic_DNA"/>
</dbReference>
<proteinExistence type="predicted"/>
<protein>
    <submittedName>
        <fullName evidence="1">Uncharacterized protein</fullName>
    </submittedName>
</protein>
<gene>
    <name evidence="1" type="ORF">K2U94_18770</name>
</gene>
<comment type="caution">
    <text evidence="1">The sequence shown here is derived from an EMBL/GenBank/DDBJ whole genome shotgun (WGS) entry which is preliminary data.</text>
</comment>
<evidence type="ECO:0000313" key="1">
    <source>
        <dbReference type="EMBL" id="MCI4684783.1"/>
    </source>
</evidence>
<accession>A0ABS9ZAZ0</accession>
<evidence type="ECO:0000313" key="2">
    <source>
        <dbReference type="Proteomes" id="UP001139104"/>
    </source>
</evidence>
<sequence>MDFLPDGGEDFRCESGAFDDEEKPLAELAQQFDVQPNQITTRKNQLLEGARGVFGEEKAGSIEAPRWQFATPSKLPTILRTQTRRLGRL</sequence>
<keyword evidence="2" id="KW-1185">Reference proteome</keyword>
<name>A0ABS9ZAZ0_9HYPH</name>
<dbReference type="Proteomes" id="UP001139104">
    <property type="component" value="Unassembled WGS sequence"/>
</dbReference>
<reference evidence="1" key="1">
    <citation type="journal article" date="2022" name="ISME J.">
        <title>Identification of active gaseous-alkane degraders at natural gas seeps.</title>
        <authorList>
            <person name="Farhan Ul Haque M."/>
            <person name="Hernandez M."/>
            <person name="Crombie A.T."/>
            <person name="Murrell J.C."/>
        </authorList>
    </citation>
    <scope>NUCLEOTIDE SEQUENCE</scope>
    <source>
        <strain evidence="1">PC2</strain>
    </source>
</reference>
<organism evidence="1 2">
    <name type="scientific">Candidatus Rhodoblastus alkanivorans</name>
    <dbReference type="NCBI Taxonomy" id="2954117"/>
    <lineage>
        <taxon>Bacteria</taxon>
        <taxon>Pseudomonadati</taxon>
        <taxon>Pseudomonadota</taxon>
        <taxon>Alphaproteobacteria</taxon>
        <taxon>Hyphomicrobiales</taxon>
        <taxon>Rhodoblastaceae</taxon>
        <taxon>Rhodoblastus</taxon>
    </lineage>
</organism>